<dbReference type="GO" id="GO:0006508">
    <property type="term" value="P:proteolysis"/>
    <property type="evidence" value="ECO:0007669"/>
    <property type="project" value="InterPro"/>
</dbReference>
<evidence type="ECO:0000313" key="2">
    <source>
        <dbReference type="EMBL" id="MYM69303.1"/>
    </source>
</evidence>
<sequence>MAICTRLQWRRTAAVAWAAILVGCGGGGGGGSGATNTVPTPPVTTPPVPGAFADAAVYSSAANASLAAPNEKAAVIASRIQLNGAQLNYTATSGHLTAVEVKTGKASVSFFYVAYTVAASDAAKRPVIFFYNGGPGSASTYLHLGSFGPRRMVSTIPTATIPPVQLVDNQETLLAVADLVFVDAVGTGYTQAVAPNTNADFWGVDKDAAAFRDFVQRYVAVNKREASPKFLFGESYGAPRTAVLANLLETAGVQIDGLILQSAIMDYNSNCGVLDPNAISCEGYIPTYAMTSSYHQRAPAISAEAARSFATGAYRNAISAYLANNVAPPAAVLGQLSTLTGMSTLMWQQNFDMQPGYYQQNAVPGQLVGRYDARVTAPVGSALTRDGDPSLTVVNASFSSSIVSYLANELHYTAGSAYAPFIDIINRWNFSHDGKQLPDTIPDLAAAMTLNPAMKILAVSGYHDLATPHHQTELDLARLGENQSIVLKYYASGHMTYLDDTARRAQQQDLINFLNSVTVSH</sequence>
<dbReference type="EMBL" id="WWCK01000006">
    <property type="protein sequence ID" value="MYM69303.1"/>
    <property type="molecule type" value="Genomic_DNA"/>
</dbReference>
<proteinExistence type="predicted"/>
<name>A0A7X4GTJ7_9BURK</name>
<evidence type="ECO:0000313" key="3">
    <source>
        <dbReference type="Proteomes" id="UP000450012"/>
    </source>
</evidence>
<reference evidence="2 3" key="1">
    <citation type="submission" date="2019-12" db="EMBL/GenBank/DDBJ databases">
        <title>Novel species isolated from a subtropical stream in China.</title>
        <authorList>
            <person name="Lu H."/>
        </authorList>
    </citation>
    <scope>NUCLEOTIDE SEQUENCE [LARGE SCALE GENOMIC DNA]</scope>
    <source>
        <strain evidence="2 3">FT55W</strain>
    </source>
</reference>
<dbReference type="Proteomes" id="UP000450012">
    <property type="component" value="Unassembled WGS sequence"/>
</dbReference>
<organism evidence="2 3">
    <name type="scientific">Duganella rivi</name>
    <dbReference type="NCBI Taxonomy" id="2666083"/>
    <lineage>
        <taxon>Bacteria</taxon>
        <taxon>Pseudomonadati</taxon>
        <taxon>Pseudomonadota</taxon>
        <taxon>Betaproteobacteria</taxon>
        <taxon>Burkholderiales</taxon>
        <taxon>Oxalobacteraceae</taxon>
        <taxon>Telluria group</taxon>
        <taxon>Duganella</taxon>
    </lineage>
</organism>
<evidence type="ECO:0000256" key="1">
    <source>
        <dbReference type="SAM" id="SignalP"/>
    </source>
</evidence>
<dbReference type="PROSITE" id="PS51257">
    <property type="entry name" value="PROKAR_LIPOPROTEIN"/>
    <property type="match status" value="1"/>
</dbReference>
<accession>A0A7X4GTJ7</accession>
<dbReference type="Gene3D" id="3.40.50.1820">
    <property type="entry name" value="alpha/beta hydrolase"/>
    <property type="match status" value="1"/>
</dbReference>
<dbReference type="Pfam" id="PF00450">
    <property type="entry name" value="Peptidase_S10"/>
    <property type="match status" value="1"/>
</dbReference>
<dbReference type="GO" id="GO:0004185">
    <property type="term" value="F:serine-type carboxypeptidase activity"/>
    <property type="evidence" value="ECO:0007669"/>
    <property type="project" value="InterPro"/>
</dbReference>
<dbReference type="RefSeq" id="WP_161015809.1">
    <property type="nucleotide sequence ID" value="NZ_WWCK01000006.1"/>
</dbReference>
<dbReference type="SUPFAM" id="SSF53474">
    <property type="entry name" value="alpha/beta-Hydrolases"/>
    <property type="match status" value="1"/>
</dbReference>
<keyword evidence="1" id="KW-0732">Signal</keyword>
<gene>
    <name evidence="2" type="ORF">GTP45_21025</name>
</gene>
<comment type="caution">
    <text evidence="2">The sequence shown here is derived from an EMBL/GenBank/DDBJ whole genome shotgun (WGS) entry which is preliminary data.</text>
</comment>
<feature type="chain" id="PRO_5031273479" evidence="1">
    <location>
        <begin position="19"/>
        <end position="521"/>
    </location>
</feature>
<feature type="signal peptide" evidence="1">
    <location>
        <begin position="1"/>
        <end position="18"/>
    </location>
</feature>
<dbReference type="AlphaFoldDB" id="A0A7X4GTJ7"/>
<dbReference type="InterPro" id="IPR029058">
    <property type="entry name" value="AB_hydrolase_fold"/>
</dbReference>
<protein>
    <submittedName>
        <fullName evidence="2">Peptidase S10</fullName>
    </submittedName>
</protein>
<keyword evidence="3" id="KW-1185">Reference proteome</keyword>
<dbReference type="InterPro" id="IPR001563">
    <property type="entry name" value="Peptidase_S10"/>
</dbReference>